<protein>
    <submittedName>
        <fullName evidence="4">PhzF family phenazine biosynthesis isomerase</fullName>
    </submittedName>
</protein>
<feature type="active site" evidence="3">
    <location>
        <position position="46"/>
    </location>
</feature>
<gene>
    <name evidence="4" type="ORF">GO816_07960</name>
</gene>
<evidence type="ECO:0000256" key="1">
    <source>
        <dbReference type="ARBA" id="ARBA00008270"/>
    </source>
</evidence>
<proteinExistence type="inferred from homology"/>
<dbReference type="Gene3D" id="3.10.310.10">
    <property type="entry name" value="Diaminopimelate Epimerase, Chain A, domain 1"/>
    <property type="match status" value="2"/>
</dbReference>
<dbReference type="NCBIfam" id="TIGR00654">
    <property type="entry name" value="PhzF_family"/>
    <property type="match status" value="1"/>
</dbReference>
<dbReference type="PIRSF" id="PIRSF016184">
    <property type="entry name" value="PhzC_PhzF"/>
    <property type="match status" value="1"/>
</dbReference>
<dbReference type="EMBL" id="WQLA01000003">
    <property type="protein sequence ID" value="MVN91054.1"/>
    <property type="molecule type" value="Genomic_DNA"/>
</dbReference>
<keyword evidence="5" id="KW-1185">Reference proteome</keyword>
<organism evidence="4 5">
    <name type="scientific">Mucilaginibacter aquatilis</name>
    <dbReference type="NCBI Taxonomy" id="1517760"/>
    <lineage>
        <taxon>Bacteria</taxon>
        <taxon>Pseudomonadati</taxon>
        <taxon>Bacteroidota</taxon>
        <taxon>Sphingobacteriia</taxon>
        <taxon>Sphingobacteriales</taxon>
        <taxon>Sphingobacteriaceae</taxon>
        <taxon>Mucilaginibacter</taxon>
    </lineage>
</organism>
<reference evidence="4 5" key="1">
    <citation type="submission" date="2019-12" db="EMBL/GenBank/DDBJ databases">
        <title>Mucilaginibacter sp. HME9299 genome sequencing and assembly.</title>
        <authorList>
            <person name="Kang H."/>
            <person name="Kim H."/>
            <person name="Joh K."/>
        </authorList>
    </citation>
    <scope>NUCLEOTIDE SEQUENCE [LARGE SCALE GENOMIC DNA]</scope>
    <source>
        <strain evidence="4 5">HME9299</strain>
    </source>
</reference>
<accession>A0A6I4IQF3</accession>
<dbReference type="Pfam" id="PF02567">
    <property type="entry name" value="PhzC-PhzF"/>
    <property type="match status" value="1"/>
</dbReference>
<dbReference type="OrthoDB" id="9788221at2"/>
<evidence type="ECO:0000256" key="2">
    <source>
        <dbReference type="ARBA" id="ARBA00023235"/>
    </source>
</evidence>
<comment type="caution">
    <text evidence="4">The sequence shown here is derived from an EMBL/GenBank/DDBJ whole genome shotgun (WGS) entry which is preliminary data.</text>
</comment>
<keyword evidence="2 4" id="KW-0413">Isomerase</keyword>
<dbReference type="GO" id="GO:0016853">
    <property type="term" value="F:isomerase activity"/>
    <property type="evidence" value="ECO:0007669"/>
    <property type="project" value="UniProtKB-KW"/>
</dbReference>
<evidence type="ECO:0000313" key="5">
    <source>
        <dbReference type="Proteomes" id="UP000434850"/>
    </source>
</evidence>
<dbReference type="RefSeq" id="WP_157540940.1">
    <property type="nucleotide sequence ID" value="NZ_WQLA01000003.1"/>
</dbReference>
<name>A0A6I4IQF3_9SPHI</name>
<dbReference type="SUPFAM" id="SSF54506">
    <property type="entry name" value="Diaminopimelate epimerase-like"/>
    <property type="match status" value="1"/>
</dbReference>
<dbReference type="PANTHER" id="PTHR13774:SF17">
    <property type="entry name" value="PHENAZINE BIOSYNTHESIS-LIKE DOMAIN-CONTAINING PROTEIN"/>
    <property type="match status" value="1"/>
</dbReference>
<dbReference type="AlphaFoldDB" id="A0A6I4IQF3"/>
<dbReference type="Proteomes" id="UP000434850">
    <property type="component" value="Unassembled WGS sequence"/>
</dbReference>
<dbReference type="GO" id="GO:0005737">
    <property type="term" value="C:cytoplasm"/>
    <property type="evidence" value="ECO:0007669"/>
    <property type="project" value="TreeGrafter"/>
</dbReference>
<dbReference type="InterPro" id="IPR003719">
    <property type="entry name" value="Phenazine_PhzF-like"/>
</dbReference>
<dbReference type="PANTHER" id="PTHR13774">
    <property type="entry name" value="PHENAZINE BIOSYNTHESIS PROTEIN"/>
    <property type="match status" value="1"/>
</dbReference>
<evidence type="ECO:0000256" key="3">
    <source>
        <dbReference type="PIRSR" id="PIRSR016184-1"/>
    </source>
</evidence>
<comment type="similarity">
    <text evidence="1">Belongs to the PhzF family.</text>
</comment>
<evidence type="ECO:0000313" key="4">
    <source>
        <dbReference type="EMBL" id="MVN91054.1"/>
    </source>
</evidence>
<sequence length="261" mass="28898">MKIPIYQVDAFTSDLFGGNPAAVCPLQDWLPEATMQNIAAENNLAETAFFVKTQNGYHLRWFTPELEIDLCGHATLAAAHVIFTELNYTGSLIHFETEKAGILTVSKNGERYTLDFPSRPPHPAEMPDGLLEGVNGKIPKAVLRSRDYFLVYENEQDIVDMKPNHIALAKVDTIGVIVTAPGKDADFVSRFFAPGAGVPEDPVTGSAHCNLIPYWAERLDKTELHAYQLSARKGELWCELKGDRVLMSGNAVTYLKGDIYI</sequence>